<sequence>MRWRNARTCPRALCRLDPGKCFAARGGEAWRLPPHCEAPPGALTRSAEAGSGFYRSRGGSWARPRGRGRSAERCGRRPGPPDGPLLDGTSGHGAVILRARELAWGPTAVVLRRGTRHLEILAPGGEGAHWCSAGPGEISRASSHWCLGVGPFEVLGPSGR</sequence>
<gene>
    <name evidence="2" type="ORF">NDU88_008304</name>
</gene>
<organism evidence="2 3">
    <name type="scientific">Pleurodeles waltl</name>
    <name type="common">Iberian ribbed newt</name>
    <dbReference type="NCBI Taxonomy" id="8319"/>
    <lineage>
        <taxon>Eukaryota</taxon>
        <taxon>Metazoa</taxon>
        <taxon>Chordata</taxon>
        <taxon>Craniata</taxon>
        <taxon>Vertebrata</taxon>
        <taxon>Euteleostomi</taxon>
        <taxon>Amphibia</taxon>
        <taxon>Batrachia</taxon>
        <taxon>Caudata</taxon>
        <taxon>Salamandroidea</taxon>
        <taxon>Salamandridae</taxon>
        <taxon>Pleurodelinae</taxon>
        <taxon>Pleurodeles</taxon>
    </lineage>
</organism>
<evidence type="ECO:0000313" key="2">
    <source>
        <dbReference type="EMBL" id="KAJ1120129.1"/>
    </source>
</evidence>
<evidence type="ECO:0000256" key="1">
    <source>
        <dbReference type="SAM" id="MobiDB-lite"/>
    </source>
</evidence>
<reference evidence="2" key="1">
    <citation type="journal article" date="2022" name="bioRxiv">
        <title>Sequencing and chromosome-scale assembly of the giantPleurodeles waltlgenome.</title>
        <authorList>
            <person name="Brown T."/>
            <person name="Elewa A."/>
            <person name="Iarovenko S."/>
            <person name="Subramanian E."/>
            <person name="Araus A.J."/>
            <person name="Petzold A."/>
            <person name="Susuki M."/>
            <person name="Suzuki K.-i.T."/>
            <person name="Hayashi T."/>
            <person name="Toyoda A."/>
            <person name="Oliveira C."/>
            <person name="Osipova E."/>
            <person name="Leigh N.D."/>
            <person name="Simon A."/>
            <person name="Yun M.H."/>
        </authorList>
    </citation>
    <scope>NUCLEOTIDE SEQUENCE</scope>
    <source>
        <strain evidence="2">20211129_DDA</strain>
        <tissue evidence="2">Liver</tissue>
    </source>
</reference>
<feature type="region of interest" description="Disordered" evidence="1">
    <location>
        <begin position="55"/>
        <end position="90"/>
    </location>
</feature>
<name>A0AAV7NYV7_PLEWA</name>
<proteinExistence type="predicted"/>
<comment type="caution">
    <text evidence="2">The sequence shown here is derived from an EMBL/GenBank/DDBJ whole genome shotgun (WGS) entry which is preliminary data.</text>
</comment>
<dbReference type="EMBL" id="JANPWB010000012">
    <property type="protein sequence ID" value="KAJ1120129.1"/>
    <property type="molecule type" value="Genomic_DNA"/>
</dbReference>
<dbReference type="Proteomes" id="UP001066276">
    <property type="component" value="Chromosome 8"/>
</dbReference>
<dbReference type="AlphaFoldDB" id="A0AAV7NYV7"/>
<keyword evidence="3" id="KW-1185">Reference proteome</keyword>
<accession>A0AAV7NYV7</accession>
<protein>
    <submittedName>
        <fullName evidence="2">Uncharacterized protein</fullName>
    </submittedName>
</protein>
<evidence type="ECO:0000313" key="3">
    <source>
        <dbReference type="Proteomes" id="UP001066276"/>
    </source>
</evidence>